<gene>
    <name evidence="2" type="ORF">BQ2448_1932</name>
</gene>
<organism evidence="2 3">
    <name type="scientific">Microbotryum intermedium</name>
    <dbReference type="NCBI Taxonomy" id="269621"/>
    <lineage>
        <taxon>Eukaryota</taxon>
        <taxon>Fungi</taxon>
        <taxon>Dikarya</taxon>
        <taxon>Basidiomycota</taxon>
        <taxon>Pucciniomycotina</taxon>
        <taxon>Microbotryomycetes</taxon>
        <taxon>Microbotryales</taxon>
        <taxon>Microbotryaceae</taxon>
        <taxon>Microbotryum</taxon>
    </lineage>
</organism>
<protein>
    <submittedName>
        <fullName evidence="2">BQ2448_1932 protein</fullName>
    </submittedName>
</protein>
<proteinExistence type="predicted"/>
<name>A0A238FHB6_9BASI</name>
<sequence length="277" mass="30469">MSTSSTSSASGRSSNGNSSEALSAFDYRTRRRQQPHRAVESNRAAAVDPIERPVSALSALSSRTAVPTNRQQLSDALARLNLDLDSAPLLRAAAESLFKREVRQRGHPVGQRASESSSHARDPAQATSRAEVESASSAHIWTLESSEINSSYADSYTADLLSNPDRFFVSSSQDKILFYQSFILQWREFELQLKPVHSLPNTITSCKKVLRTVNINISELLSVMRSGGSLKSVTLYRSKNMLRASIMSGHRAPLKTAKREMLQPFLVQVNFALAGLS</sequence>
<feature type="region of interest" description="Disordered" evidence="1">
    <location>
        <begin position="101"/>
        <end position="132"/>
    </location>
</feature>
<dbReference type="OrthoDB" id="6105938at2759"/>
<evidence type="ECO:0000256" key="1">
    <source>
        <dbReference type="SAM" id="MobiDB-lite"/>
    </source>
</evidence>
<reference evidence="3" key="1">
    <citation type="submission" date="2016-09" db="EMBL/GenBank/DDBJ databases">
        <authorList>
            <person name="Jeantristanb JTB J.-T."/>
            <person name="Ricardo R."/>
        </authorList>
    </citation>
    <scope>NUCLEOTIDE SEQUENCE [LARGE SCALE GENOMIC DNA]</scope>
</reference>
<dbReference type="Proteomes" id="UP000198372">
    <property type="component" value="Unassembled WGS sequence"/>
</dbReference>
<evidence type="ECO:0000313" key="2">
    <source>
        <dbReference type="EMBL" id="SCV70538.1"/>
    </source>
</evidence>
<accession>A0A238FHB6</accession>
<keyword evidence="3" id="KW-1185">Reference proteome</keyword>
<evidence type="ECO:0000313" key="3">
    <source>
        <dbReference type="Proteomes" id="UP000198372"/>
    </source>
</evidence>
<feature type="compositionally biased region" description="Low complexity" evidence="1">
    <location>
        <begin position="1"/>
        <end position="19"/>
    </location>
</feature>
<feature type="region of interest" description="Disordered" evidence="1">
    <location>
        <begin position="1"/>
        <end position="52"/>
    </location>
</feature>
<dbReference type="STRING" id="269621.A0A238FHB6"/>
<dbReference type="EMBL" id="FMSP01000005">
    <property type="protein sequence ID" value="SCV70538.1"/>
    <property type="molecule type" value="Genomic_DNA"/>
</dbReference>
<dbReference type="AlphaFoldDB" id="A0A238FHB6"/>